<proteinExistence type="predicted"/>
<keyword evidence="3" id="KW-1185">Reference proteome</keyword>
<dbReference type="AlphaFoldDB" id="A0A1H7W0D4"/>
<protein>
    <submittedName>
        <fullName evidence="2">Uncharacterized protein</fullName>
    </submittedName>
</protein>
<sequence length="103" mass="10992">MPDLSGLDDCRPFVERMRAAFSAMIGAASQTARDVAEVVYAATADGTDRLCYPVRAPHAGRPGLRGLHAQAVRREVSGADRRGSRDEAEHAHRAGRPEPSAPA</sequence>
<evidence type="ECO:0000313" key="3">
    <source>
        <dbReference type="Proteomes" id="UP000199120"/>
    </source>
</evidence>
<feature type="region of interest" description="Disordered" evidence="1">
    <location>
        <begin position="62"/>
        <end position="103"/>
    </location>
</feature>
<organism evidence="2 3">
    <name type="scientific">Paraburkholderia caballeronis</name>
    <dbReference type="NCBI Taxonomy" id="416943"/>
    <lineage>
        <taxon>Bacteria</taxon>
        <taxon>Pseudomonadati</taxon>
        <taxon>Pseudomonadota</taxon>
        <taxon>Betaproteobacteria</taxon>
        <taxon>Burkholderiales</taxon>
        <taxon>Burkholderiaceae</taxon>
        <taxon>Paraburkholderia</taxon>
    </lineage>
</organism>
<gene>
    <name evidence="2" type="ORF">SAMN05192542_12922</name>
</gene>
<dbReference type="EMBL" id="FOAJ01000029">
    <property type="protein sequence ID" value="SEM14951.1"/>
    <property type="molecule type" value="Genomic_DNA"/>
</dbReference>
<reference evidence="3" key="1">
    <citation type="submission" date="2016-10" db="EMBL/GenBank/DDBJ databases">
        <authorList>
            <person name="Varghese N."/>
            <person name="Submissions S."/>
        </authorList>
    </citation>
    <scope>NUCLEOTIDE SEQUENCE [LARGE SCALE GENOMIC DNA]</scope>
    <source>
        <strain evidence="3">LMG 26416</strain>
    </source>
</reference>
<evidence type="ECO:0000256" key="1">
    <source>
        <dbReference type="SAM" id="MobiDB-lite"/>
    </source>
</evidence>
<name>A0A1H7W0D4_9BURK</name>
<feature type="compositionally biased region" description="Basic and acidic residues" evidence="1">
    <location>
        <begin position="72"/>
        <end position="96"/>
    </location>
</feature>
<evidence type="ECO:0000313" key="2">
    <source>
        <dbReference type="EMBL" id="SEM14951.1"/>
    </source>
</evidence>
<dbReference type="Proteomes" id="UP000199120">
    <property type="component" value="Unassembled WGS sequence"/>
</dbReference>
<dbReference type="STRING" id="416943.SAMN05445871_2802"/>
<accession>A0A1H7W0D4</accession>